<dbReference type="EMBL" id="MU151393">
    <property type="protein sequence ID" value="KAF9444216.1"/>
    <property type="molecule type" value="Genomic_DNA"/>
</dbReference>
<organism evidence="1 2">
    <name type="scientific">Macrolepiota fuliginosa MF-IS2</name>
    <dbReference type="NCBI Taxonomy" id="1400762"/>
    <lineage>
        <taxon>Eukaryota</taxon>
        <taxon>Fungi</taxon>
        <taxon>Dikarya</taxon>
        <taxon>Basidiomycota</taxon>
        <taxon>Agaricomycotina</taxon>
        <taxon>Agaricomycetes</taxon>
        <taxon>Agaricomycetidae</taxon>
        <taxon>Agaricales</taxon>
        <taxon>Agaricineae</taxon>
        <taxon>Agaricaceae</taxon>
        <taxon>Macrolepiota</taxon>
    </lineage>
</organism>
<reference evidence="1" key="1">
    <citation type="submission" date="2020-11" db="EMBL/GenBank/DDBJ databases">
        <authorList>
            <consortium name="DOE Joint Genome Institute"/>
            <person name="Ahrendt S."/>
            <person name="Riley R."/>
            <person name="Andreopoulos W."/>
            <person name="Labutti K."/>
            <person name="Pangilinan J."/>
            <person name="Ruiz-Duenas F.J."/>
            <person name="Barrasa J.M."/>
            <person name="Sanchez-Garcia M."/>
            <person name="Camarero S."/>
            <person name="Miyauchi S."/>
            <person name="Serrano A."/>
            <person name="Linde D."/>
            <person name="Babiker R."/>
            <person name="Drula E."/>
            <person name="Ayuso-Fernandez I."/>
            <person name="Pacheco R."/>
            <person name="Padilla G."/>
            <person name="Ferreira P."/>
            <person name="Barriuso J."/>
            <person name="Kellner H."/>
            <person name="Castanera R."/>
            <person name="Alfaro M."/>
            <person name="Ramirez L."/>
            <person name="Pisabarro A.G."/>
            <person name="Kuo A."/>
            <person name="Tritt A."/>
            <person name="Lipzen A."/>
            <person name="He G."/>
            <person name="Yan M."/>
            <person name="Ng V."/>
            <person name="Cullen D."/>
            <person name="Martin F."/>
            <person name="Rosso M.-N."/>
            <person name="Henrissat B."/>
            <person name="Hibbett D."/>
            <person name="Martinez A.T."/>
            <person name="Grigoriev I.V."/>
        </authorList>
    </citation>
    <scope>NUCLEOTIDE SEQUENCE</scope>
    <source>
        <strain evidence="1">MF-IS2</strain>
    </source>
</reference>
<comment type="caution">
    <text evidence="1">The sequence shown here is derived from an EMBL/GenBank/DDBJ whole genome shotgun (WGS) entry which is preliminary data.</text>
</comment>
<accession>A0A9P6BXN6</accession>
<gene>
    <name evidence="1" type="ORF">P691DRAFT_678024</name>
</gene>
<feature type="non-terminal residue" evidence="1">
    <location>
        <position position="1"/>
    </location>
</feature>
<name>A0A9P6BXN6_9AGAR</name>
<evidence type="ECO:0000313" key="2">
    <source>
        <dbReference type="Proteomes" id="UP000807342"/>
    </source>
</evidence>
<sequence>KCSLVFSEQKRMLYRHSYLGCGCGPGGMLSSLPTCIPSTRTAPSREDSNLVHHLRLAHGARRVVEIEDEWSFAERRVIMGGDDITSAHSDERFPQSANLSHARSTAYVGLPFLIPSLLDTFPSRKVPRLSYLYGHIFPLLSVRLIQV</sequence>
<keyword evidence="2" id="KW-1185">Reference proteome</keyword>
<proteinExistence type="predicted"/>
<protein>
    <submittedName>
        <fullName evidence="1">Uncharacterized protein</fullName>
    </submittedName>
</protein>
<dbReference type="Proteomes" id="UP000807342">
    <property type="component" value="Unassembled WGS sequence"/>
</dbReference>
<dbReference type="AlphaFoldDB" id="A0A9P6BXN6"/>
<evidence type="ECO:0000313" key="1">
    <source>
        <dbReference type="EMBL" id="KAF9444216.1"/>
    </source>
</evidence>